<dbReference type="Proteomes" id="UP001218188">
    <property type="component" value="Unassembled WGS sequence"/>
</dbReference>
<reference evidence="2" key="1">
    <citation type="submission" date="2023-03" db="EMBL/GenBank/DDBJ databases">
        <title>Massive genome expansion in bonnet fungi (Mycena s.s.) driven by repeated elements and novel gene families across ecological guilds.</title>
        <authorList>
            <consortium name="Lawrence Berkeley National Laboratory"/>
            <person name="Harder C.B."/>
            <person name="Miyauchi S."/>
            <person name="Viragh M."/>
            <person name="Kuo A."/>
            <person name="Thoen E."/>
            <person name="Andreopoulos B."/>
            <person name="Lu D."/>
            <person name="Skrede I."/>
            <person name="Drula E."/>
            <person name="Henrissat B."/>
            <person name="Morin E."/>
            <person name="Kohler A."/>
            <person name="Barry K."/>
            <person name="LaButti K."/>
            <person name="Morin E."/>
            <person name="Salamov A."/>
            <person name="Lipzen A."/>
            <person name="Mereny Z."/>
            <person name="Hegedus B."/>
            <person name="Baldrian P."/>
            <person name="Stursova M."/>
            <person name="Weitz H."/>
            <person name="Taylor A."/>
            <person name="Grigoriev I.V."/>
            <person name="Nagy L.G."/>
            <person name="Martin F."/>
            <person name="Kauserud H."/>
        </authorList>
    </citation>
    <scope>NUCLEOTIDE SEQUENCE</scope>
    <source>
        <strain evidence="2">CBHHK200</strain>
    </source>
</reference>
<protein>
    <submittedName>
        <fullName evidence="2">Uncharacterized protein</fullName>
    </submittedName>
</protein>
<proteinExistence type="predicted"/>
<gene>
    <name evidence="2" type="ORF">C8F04DRAFT_169158</name>
</gene>
<evidence type="ECO:0000256" key="1">
    <source>
        <dbReference type="SAM" id="MobiDB-lite"/>
    </source>
</evidence>
<dbReference type="EMBL" id="JARJCM010000179">
    <property type="protein sequence ID" value="KAJ7023880.1"/>
    <property type="molecule type" value="Genomic_DNA"/>
</dbReference>
<sequence length="201" mass="21437">MLGFLLVDGGDSSPLRADHPLLRRRASGLKPSRPLPSLHPSLQSRLPRSRLHRHQTACLLHTTGSWSSLCFLRLTDVPTLYHPATRCCTPSAFKDCVSVSFVTDSPCSASTHSLPRVSAYPLAPARACSPPSYSAQTFFSARCEPGGDPPLLPTMGWAEAMATAIMCMSTARAPVFAAPAIPKIDICSLVSIPELACPSAP</sequence>
<comment type="caution">
    <text evidence="2">The sequence shown here is derived from an EMBL/GenBank/DDBJ whole genome shotgun (WGS) entry which is preliminary data.</text>
</comment>
<feature type="region of interest" description="Disordered" evidence="1">
    <location>
        <begin position="25"/>
        <end position="47"/>
    </location>
</feature>
<evidence type="ECO:0000313" key="3">
    <source>
        <dbReference type="Proteomes" id="UP001218188"/>
    </source>
</evidence>
<accession>A0AAD6SAF6</accession>
<evidence type="ECO:0000313" key="2">
    <source>
        <dbReference type="EMBL" id="KAJ7023880.1"/>
    </source>
</evidence>
<organism evidence="2 3">
    <name type="scientific">Mycena alexandri</name>
    <dbReference type="NCBI Taxonomy" id="1745969"/>
    <lineage>
        <taxon>Eukaryota</taxon>
        <taxon>Fungi</taxon>
        <taxon>Dikarya</taxon>
        <taxon>Basidiomycota</taxon>
        <taxon>Agaricomycotina</taxon>
        <taxon>Agaricomycetes</taxon>
        <taxon>Agaricomycetidae</taxon>
        <taxon>Agaricales</taxon>
        <taxon>Marasmiineae</taxon>
        <taxon>Mycenaceae</taxon>
        <taxon>Mycena</taxon>
    </lineage>
</organism>
<dbReference type="AlphaFoldDB" id="A0AAD6SAF6"/>
<feature type="compositionally biased region" description="Low complexity" evidence="1">
    <location>
        <begin position="31"/>
        <end position="46"/>
    </location>
</feature>
<name>A0AAD6SAF6_9AGAR</name>
<keyword evidence="3" id="KW-1185">Reference proteome</keyword>